<keyword evidence="6 9" id="KW-0812">Transmembrane</keyword>
<keyword evidence="7 9" id="KW-1133">Transmembrane helix</keyword>
<dbReference type="GO" id="GO:0042956">
    <property type="term" value="P:maltodextrin transmembrane transport"/>
    <property type="evidence" value="ECO:0007669"/>
    <property type="project" value="TreeGrafter"/>
</dbReference>
<evidence type="ECO:0000256" key="5">
    <source>
        <dbReference type="ARBA" id="ARBA00022597"/>
    </source>
</evidence>
<name>A0A9D1W198_9FIRM</name>
<protein>
    <recommendedName>
        <fullName evidence="10">Maltose/maltodextrin transport system permease protein</fullName>
    </recommendedName>
</protein>
<feature type="transmembrane region" description="Helical" evidence="9">
    <location>
        <begin position="140"/>
        <end position="168"/>
    </location>
</feature>
<dbReference type="Gene3D" id="1.10.3720.10">
    <property type="entry name" value="MetI-like"/>
    <property type="match status" value="1"/>
</dbReference>
<comment type="subcellular location">
    <subcellularLocation>
        <location evidence="1 9">Cell membrane</location>
        <topology evidence="1 9">Multi-pass membrane protein</topology>
    </subcellularLocation>
</comment>
<dbReference type="PANTHER" id="PTHR47314">
    <property type="entry name" value="MALTOSE/MALTODEXTRIN TRANSPORT SYSTEM PERMEASE PROTEIN MALF"/>
    <property type="match status" value="1"/>
</dbReference>
<dbReference type="InterPro" id="IPR000515">
    <property type="entry name" value="MetI-like"/>
</dbReference>
<dbReference type="EMBL" id="DXEW01000020">
    <property type="protein sequence ID" value="HIX50442.1"/>
    <property type="molecule type" value="Genomic_DNA"/>
</dbReference>
<dbReference type="PANTHER" id="PTHR47314:SF1">
    <property type="entry name" value="MALTOSE_MALTODEXTRIN TRANSPORT SYSTEM PERMEASE PROTEIN MALF"/>
    <property type="match status" value="1"/>
</dbReference>
<evidence type="ECO:0000256" key="8">
    <source>
        <dbReference type="ARBA" id="ARBA00023136"/>
    </source>
</evidence>
<keyword evidence="3 9" id="KW-0813">Transport</keyword>
<dbReference type="Proteomes" id="UP000886847">
    <property type="component" value="Unassembled WGS sequence"/>
</dbReference>
<proteinExistence type="inferred from homology"/>
<feature type="transmembrane region" description="Helical" evidence="9">
    <location>
        <begin position="210"/>
        <end position="232"/>
    </location>
</feature>
<comment type="function">
    <text evidence="10">Part of the ABC transporter complex MalEFGK involved in maltose/maltodextrin import. Probably responsible for the translocation of the substrate across the membrane.</text>
</comment>
<evidence type="ECO:0000256" key="9">
    <source>
        <dbReference type="RuleBase" id="RU363032"/>
    </source>
</evidence>
<feature type="transmembrane region" description="Helical" evidence="9">
    <location>
        <begin position="342"/>
        <end position="363"/>
    </location>
</feature>
<reference evidence="12" key="2">
    <citation type="submission" date="2021-04" db="EMBL/GenBank/DDBJ databases">
        <authorList>
            <person name="Gilroy R."/>
        </authorList>
    </citation>
    <scope>NUCLEOTIDE SEQUENCE</scope>
    <source>
        <strain evidence="12">2189</strain>
    </source>
</reference>
<dbReference type="Pfam" id="PF00528">
    <property type="entry name" value="BPD_transp_1"/>
    <property type="match status" value="1"/>
</dbReference>
<comment type="caution">
    <text evidence="12">The sequence shown here is derived from an EMBL/GenBank/DDBJ whole genome shotgun (WGS) entry which is preliminary data.</text>
</comment>
<feature type="transmembrane region" description="Helical" evidence="9">
    <location>
        <begin position="244"/>
        <end position="265"/>
    </location>
</feature>
<dbReference type="SUPFAM" id="SSF161098">
    <property type="entry name" value="MetI-like"/>
    <property type="match status" value="1"/>
</dbReference>
<evidence type="ECO:0000313" key="13">
    <source>
        <dbReference type="Proteomes" id="UP000886847"/>
    </source>
</evidence>
<dbReference type="PROSITE" id="PS50928">
    <property type="entry name" value="ABC_TM1"/>
    <property type="match status" value="1"/>
</dbReference>
<feature type="transmembrane region" description="Helical" evidence="9">
    <location>
        <begin position="41"/>
        <end position="67"/>
    </location>
</feature>
<keyword evidence="8 9" id="KW-0472">Membrane</keyword>
<evidence type="ECO:0000259" key="11">
    <source>
        <dbReference type="PROSITE" id="PS50928"/>
    </source>
</evidence>
<evidence type="ECO:0000256" key="1">
    <source>
        <dbReference type="ARBA" id="ARBA00004651"/>
    </source>
</evidence>
<evidence type="ECO:0000256" key="3">
    <source>
        <dbReference type="ARBA" id="ARBA00022448"/>
    </source>
</evidence>
<dbReference type="GO" id="GO:1990060">
    <property type="term" value="C:maltose transport complex"/>
    <property type="evidence" value="ECO:0007669"/>
    <property type="project" value="TreeGrafter"/>
</dbReference>
<feature type="transmembrane region" description="Helical" evidence="9">
    <location>
        <begin position="87"/>
        <end position="107"/>
    </location>
</feature>
<evidence type="ECO:0000256" key="4">
    <source>
        <dbReference type="ARBA" id="ARBA00022475"/>
    </source>
</evidence>
<feature type="transmembrane region" description="Helical" evidence="9">
    <location>
        <begin position="407"/>
        <end position="431"/>
    </location>
</feature>
<keyword evidence="5 10" id="KW-0762">Sugar transport</keyword>
<feature type="domain" description="ABC transmembrane type-1" evidence="11">
    <location>
        <begin position="206"/>
        <end position="429"/>
    </location>
</feature>
<evidence type="ECO:0000256" key="6">
    <source>
        <dbReference type="ARBA" id="ARBA00022692"/>
    </source>
</evidence>
<keyword evidence="4 10" id="KW-1003">Cell membrane</keyword>
<evidence type="ECO:0000313" key="12">
    <source>
        <dbReference type="EMBL" id="HIX50442.1"/>
    </source>
</evidence>
<dbReference type="SUPFAM" id="SSF160964">
    <property type="entry name" value="MalF N-terminal region-like"/>
    <property type="match status" value="1"/>
</dbReference>
<sequence>MAEAMQKAPKGSGAFAPYQVKLSCAFMGLGQLFCRQYTKGALLALLEVGFILFMAFAGAENIVGLITLGTTEGVPIMGIAGDNSVSMLAWGITTVFLILLFALAYYANIKDVIYTARELRKGNPPKSFFESCKELINGKFYFLTLTLPLVFVCIFNIMPIVFTALVAFTDYGGEIVPPRLVSWTGLQSFKVIFTMSEYIGTMGKILAWNILWAFGSTFLVYFGGLGLALLYNSKCLKGKRFWRIFPMFAYAIPSFITLTGFYFMFCDSGPIVGMLKDWGWVSENFTIISYDSRWSLRLLGFFCCAWVGIPSVMFLATGILSNTSIDMYEAARLDGANGLQQFVYLTLPFVLFATTPVIISTFINQFNNFSIFYFLRPETVYAPGYFNANSSDLLINWMYNLTVENGLYSLGSALSLILFAFMAVFSLVAYVTSPAYKKEDTYR</sequence>
<gene>
    <name evidence="12" type="ORF">H9851_04095</name>
</gene>
<dbReference type="GO" id="GO:0015423">
    <property type="term" value="F:ABC-type maltose transporter activity"/>
    <property type="evidence" value="ECO:0007669"/>
    <property type="project" value="TreeGrafter"/>
</dbReference>
<feature type="transmembrane region" description="Helical" evidence="9">
    <location>
        <begin position="298"/>
        <end position="321"/>
    </location>
</feature>
<dbReference type="CDD" id="cd06261">
    <property type="entry name" value="TM_PBP2"/>
    <property type="match status" value="1"/>
</dbReference>
<evidence type="ECO:0000256" key="7">
    <source>
        <dbReference type="ARBA" id="ARBA00022989"/>
    </source>
</evidence>
<accession>A0A9D1W198</accession>
<comment type="similarity">
    <text evidence="2 10">Belongs to the binding-protein-dependent transport system permease family. MalFG subfamily.</text>
</comment>
<evidence type="ECO:0000256" key="2">
    <source>
        <dbReference type="ARBA" id="ARBA00009047"/>
    </source>
</evidence>
<evidence type="ECO:0000256" key="10">
    <source>
        <dbReference type="RuleBase" id="RU367050"/>
    </source>
</evidence>
<dbReference type="InterPro" id="IPR035906">
    <property type="entry name" value="MetI-like_sf"/>
</dbReference>
<dbReference type="AlphaFoldDB" id="A0A9D1W198"/>
<organism evidence="12 13">
    <name type="scientific">Candidatus Borkfalkia faecavium</name>
    <dbReference type="NCBI Taxonomy" id="2838508"/>
    <lineage>
        <taxon>Bacteria</taxon>
        <taxon>Bacillati</taxon>
        <taxon>Bacillota</taxon>
        <taxon>Clostridia</taxon>
        <taxon>Christensenellales</taxon>
        <taxon>Christensenellaceae</taxon>
        <taxon>Candidatus Borkfalkia</taxon>
    </lineage>
</organism>
<reference evidence="12" key="1">
    <citation type="journal article" date="2021" name="PeerJ">
        <title>Extensive microbial diversity within the chicken gut microbiome revealed by metagenomics and culture.</title>
        <authorList>
            <person name="Gilroy R."/>
            <person name="Ravi A."/>
            <person name="Getino M."/>
            <person name="Pursley I."/>
            <person name="Horton D.L."/>
            <person name="Alikhan N.F."/>
            <person name="Baker D."/>
            <person name="Gharbi K."/>
            <person name="Hall N."/>
            <person name="Watson M."/>
            <person name="Adriaenssens E.M."/>
            <person name="Foster-Nyarko E."/>
            <person name="Jarju S."/>
            <person name="Secka A."/>
            <person name="Antonio M."/>
            <person name="Oren A."/>
            <person name="Chaudhuri R.R."/>
            <person name="La Ragione R."/>
            <person name="Hildebrand F."/>
            <person name="Pallen M.J."/>
        </authorList>
    </citation>
    <scope>NUCLEOTIDE SEQUENCE</scope>
    <source>
        <strain evidence="12">2189</strain>
    </source>
</reference>